<proteinExistence type="predicted"/>
<feature type="compositionally biased region" description="Low complexity" evidence="1">
    <location>
        <begin position="25"/>
        <end position="39"/>
    </location>
</feature>
<keyword evidence="3" id="KW-1185">Reference proteome</keyword>
<feature type="compositionally biased region" description="Polar residues" evidence="1">
    <location>
        <begin position="1"/>
        <end position="12"/>
    </location>
</feature>
<dbReference type="EMBL" id="CADIJR010000015">
    <property type="protein sequence ID" value="CAB3641736.1"/>
    <property type="molecule type" value="Genomic_DNA"/>
</dbReference>
<evidence type="ECO:0000313" key="3">
    <source>
        <dbReference type="Proteomes" id="UP000507979"/>
    </source>
</evidence>
<reference evidence="2 3" key="1">
    <citation type="submission" date="2020-04" db="EMBL/GenBank/DDBJ databases">
        <authorList>
            <person name="De Canck E."/>
        </authorList>
    </citation>
    <scope>NUCLEOTIDE SEQUENCE [LARGE SCALE GENOMIC DNA]</scope>
    <source>
        <strain evidence="2 3">LMG 26845</strain>
    </source>
</reference>
<feature type="region of interest" description="Disordered" evidence="1">
    <location>
        <begin position="1"/>
        <end position="68"/>
    </location>
</feature>
<organism evidence="2 3">
    <name type="scientific">Achromobacter insuavis</name>
    <dbReference type="NCBI Taxonomy" id="1287735"/>
    <lineage>
        <taxon>Bacteria</taxon>
        <taxon>Pseudomonadati</taxon>
        <taxon>Pseudomonadota</taxon>
        <taxon>Betaproteobacteria</taxon>
        <taxon>Burkholderiales</taxon>
        <taxon>Alcaligenaceae</taxon>
        <taxon>Achromobacter</taxon>
    </lineage>
</organism>
<dbReference type="RefSeq" id="WP_054460502.1">
    <property type="nucleotide sequence ID" value="NZ_CADIJR010000015.1"/>
</dbReference>
<feature type="compositionally biased region" description="Acidic residues" evidence="1">
    <location>
        <begin position="40"/>
        <end position="58"/>
    </location>
</feature>
<sequence length="68" mass="7325">MTQSQSQSTLPETNRPPKDPRSDSTQPPGQQPGTTPLAPDADEDAQQDLEDLEPEEPVGDPAANQRTD</sequence>
<evidence type="ECO:0000256" key="1">
    <source>
        <dbReference type="SAM" id="MobiDB-lite"/>
    </source>
</evidence>
<gene>
    <name evidence="2" type="ORF">LMG26845_02107</name>
</gene>
<name>A0A6J4ZS65_9BURK</name>
<accession>A0A6J4ZS65</accession>
<protein>
    <submittedName>
        <fullName evidence="2">Uncharacterized protein</fullName>
    </submittedName>
</protein>
<dbReference type="AlphaFoldDB" id="A0A6J4ZS65"/>
<dbReference type="GeneID" id="92897960"/>
<evidence type="ECO:0000313" key="2">
    <source>
        <dbReference type="EMBL" id="CAB3641736.1"/>
    </source>
</evidence>
<dbReference type="Proteomes" id="UP000507979">
    <property type="component" value="Unassembled WGS sequence"/>
</dbReference>